<dbReference type="InterPro" id="IPR004869">
    <property type="entry name" value="MMPL_dom"/>
</dbReference>
<feature type="transmembrane region" description="Helical" evidence="7">
    <location>
        <begin position="655"/>
        <end position="678"/>
    </location>
</feature>
<dbReference type="PANTHER" id="PTHR33406:SF13">
    <property type="entry name" value="MEMBRANE PROTEIN YDFJ"/>
    <property type="match status" value="1"/>
</dbReference>
<dbReference type="RefSeq" id="WP_141848870.1">
    <property type="nucleotide sequence ID" value="NZ_BAAAPR010000009.1"/>
</dbReference>
<evidence type="ECO:0000313" key="9">
    <source>
        <dbReference type="EMBL" id="TQJ09512.1"/>
    </source>
</evidence>
<dbReference type="Gene3D" id="1.20.1640.10">
    <property type="entry name" value="Multidrug efflux transporter AcrB transmembrane domain"/>
    <property type="match status" value="2"/>
</dbReference>
<comment type="caution">
    <text evidence="9">The sequence shown here is derived from an EMBL/GenBank/DDBJ whole genome shotgun (WGS) entry which is preliminary data.</text>
</comment>
<feature type="transmembrane region" description="Helical" evidence="7">
    <location>
        <begin position="614"/>
        <end position="635"/>
    </location>
</feature>
<feature type="transmembrane region" description="Helical" evidence="7">
    <location>
        <begin position="300"/>
        <end position="320"/>
    </location>
</feature>
<gene>
    <name evidence="9" type="ORF">FB458_2624</name>
</gene>
<dbReference type="GO" id="GO:0005886">
    <property type="term" value="C:plasma membrane"/>
    <property type="evidence" value="ECO:0007669"/>
    <property type="project" value="UniProtKB-SubCell"/>
</dbReference>
<evidence type="ECO:0000259" key="8">
    <source>
        <dbReference type="PROSITE" id="PS50156"/>
    </source>
</evidence>
<keyword evidence="5 7" id="KW-0472">Membrane</keyword>
<feature type="transmembrane region" description="Helical" evidence="7">
    <location>
        <begin position="699"/>
        <end position="720"/>
    </location>
</feature>
<sequence>MASLLYRLGRFAARRALLVVLGWVVLIALAGVGYGVGHGALSGAITIPGTATQKVADQLAKDLPQLAGGAGTLVAHTDDGRPFTDSQKQQVAALLKKLEAVPGVRSATDPFATAANADAQRQKLEQGAAQLAAGRQQLDAAKAQAQALGNPPAVLQQIATQEQKLDDAAQQLQQGQALAGLADGLGTVSRDGSAALIPVTLQQNAMAVAQSTKDELTRIVTTAGIGGVTVDIGNDLSQSVPKVAGPGEVIGLVVAAIVLLVMLGTLLGAALPLVSALVGVGVGVLAALSLSGAVDMISVTPVLGLMLGLAVGIDYSLFILNRHRRQLRTGMDLHESIGLANGTSGNAVVFAGSTVLIALLALNVTGIPFLGLMGTVAAFCVLVAILVATTLTPALISLLGHRVLRRRERDGVGRHEAVAVDRPMSTRRAVLSTVVAAVALVVVAIPALSLRLGLPDGSSEAVGSTQYDAYKTIEAKFGPGVDGPLLVVATLAQPASDGTLVGDQLAVGQAVKQLEGVQAVAPIGASSDRTVLAFQVVPTQGPNGEVTAQLVQDLRDLRPTVGGSTATIGVAGNASGNIDVSDKLASALPVYLALVVGLSFVIMILVFRSLLVPLIATLGFVLSLFGALGGIVAIYQWGWLSTVFGTHDPGPILSFLPTLEIGILFGLAMDYQLFLVSGMREAWAHGASPRVAVRQGFRAGRTVVTAAAIIMISVFSGFIFSDSSTIRPIGFGLAFGVLLDAFVVRMLLVPGVMHLLGGAAWWLPRWLDRILPDVDVEGASLERSHPMPGGGHGAAADARTSEPAGSPA</sequence>
<proteinExistence type="predicted"/>
<evidence type="ECO:0000256" key="7">
    <source>
        <dbReference type="SAM" id="Phobius"/>
    </source>
</evidence>
<keyword evidence="10" id="KW-1185">Reference proteome</keyword>
<dbReference type="PANTHER" id="PTHR33406">
    <property type="entry name" value="MEMBRANE PROTEIN MJ1562-RELATED"/>
    <property type="match status" value="1"/>
</dbReference>
<keyword evidence="2" id="KW-1003">Cell membrane</keyword>
<dbReference type="Proteomes" id="UP000317893">
    <property type="component" value="Unassembled WGS sequence"/>
</dbReference>
<feature type="domain" description="SSD" evidence="8">
    <location>
        <begin position="266"/>
        <end position="398"/>
    </location>
</feature>
<name>A0A542E2E3_9MICO</name>
<feature type="transmembrane region" description="Helical" evidence="7">
    <location>
        <begin position="429"/>
        <end position="448"/>
    </location>
</feature>
<keyword evidence="3 7" id="KW-0812">Transmembrane</keyword>
<feature type="transmembrane region" description="Helical" evidence="7">
    <location>
        <begin position="376"/>
        <end position="399"/>
    </location>
</feature>
<evidence type="ECO:0000313" key="10">
    <source>
        <dbReference type="Proteomes" id="UP000317893"/>
    </source>
</evidence>
<feature type="transmembrane region" description="Helical" evidence="7">
    <location>
        <begin position="249"/>
        <end position="267"/>
    </location>
</feature>
<feature type="region of interest" description="Disordered" evidence="6">
    <location>
        <begin position="781"/>
        <end position="808"/>
    </location>
</feature>
<dbReference type="PROSITE" id="PS50156">
    <property type="entry name" value="SSD"/>
    <property type="match status" value="1"/>
</dbReference>
<feature type="transmembrane region" description="Helical" evidence="7">
    <location>
        <begin position="274"/>
        <end position="294"/>
    </location>
</feature>
<dbReference type="AlphaFoldDB" id="A0A542E2E3"/>
<evidence type="ECO:0000256" key="5">
    <source>
        <dbReference type="ARBA" id="ARBA00023136"/>
    </source>
</evidence>
<dbReference type="SUPFAM" id="SSF82866">
    <property type="entry name" value="Multidrug efflux transporter AcrB transmembrane domain"/>
    <property type="match status" value="2"/>
</dbReference>
<dbReference type="OrthoDB" id="7051771at2"/>
<dbReference type="InterPro" id="IPR050545">
    <property type="entry name" value="Mycobact_MmpL"/>
</dbReference>
<evidence type="ECO:0000256" key="2">
    <source>
        <dbReference type="ARBA" id="ARBA00022475"/>
    </source>
</evidence>
<protein>
    <submittedName>
        <fullName evidence="9">RND superfamily putative drug exporter</fullName>
    </submittedName>
</protein>
<dbReference type="InterPro" id="IPR000731">
    <property type="entry name" value="SSD"/>
</dbReference>
<organism evidence="9 10">
    <name type="scientific">Lapillicoccus jejuensis</name>
    <dbReference type="NCBI Taxonomy" id="402171"/>
    <lineage>
        <taxon>Bacteria</taxon>
        <taxon>Bacillati</taxon>
        <taxon>Actinomycetota</taxon>
        <taxon>Actinomycetes</taxon>
        <taxon>Micrococcales</taxon>
        <taxon>Intrasporangiaceae</taxon>
        <taxon>Lapillicoccus</taxon>
    </lineage>
</organism>
<feature type="transmembrane region" description="Helical" evidence="7">
    <location>
        <begin position="347"/>
        <end position="370"/>
    </location>
</feature>
<evidence type="ECO:0000256" key="3">
    <source>
        <dbReference type="ARBA" id="ARBA00022692"/>
    </source>
</evidence>
<feature type="transmembrane region" description="Helical" evidence="7">
    <location>
        <begin position="588"/>
        <end position="607"/>
    </location>
</feature>
<comment type="subcellular location">
    <subcellularLocation>
        <location evidence="1">Cell membrane</location>
        <topology evidence="1">Multi-pass membrane protein</topology>
    </subcellularLocation>
</comment>
<dbReference type="Pfam" id="PF03176">
    <property type="entry name" value="MMPL"/>
    <property type="match status" value="2"/>
</dbReference>
<evidence type="ECO:0000256" key="1">
    <source>
        <dbReference type="ARBA" id="ARBA00004651"/>
    </source>
</evidence>
<accession>A0A542E2E3</accession>
<keyword evidence="4 7" id="KW-1133">Transmembrane helix</keyword>
<reference evidence="9 10" key="1">
    <citation type="submission" date="2019-06" db="EMBL/GenBank/DDBJ databases">
        <title>Sequencing the genomes of 1000 actinobacteria strains.</title>
        <authorList>
            <person name="Klenk H.-P."/>
        </authorList>
    </citation>
    <scope>NUCLEOTIDE SEQUENCE [LARGE SCALE GENOMIC DNA]</scope>
    <source>
        <strain evidence="9 10">DSM 18607</strain>
    </source>
</reference>
<evidence type="ECO:0000256" key="4">
    <source>
        <dbReference type="ARBA" id="ARBA00022989"/>
    </source>
</evidence>
<dbReference type="EMBL" id="VFMN01000001">
    <property type="protein sequence ID" value="TQJ09512.1"/>
    <property type="molecule type" value="Genomic_DNA"/>
</dbReference>
<evidence type="ECO:0000256" key="6">
    <source>
        <dbReference type="SAM" id="MobiDB-lite"/>
    </source>
</evidence>